<dbReference type="RefSeq" id="WP_109282174.1">
    <property type="nucleotide sequence ID" value="NZ_JBFAUK010000017.1"/>
</dbReference>
<sequence length="120" mass="12978">MGDRFAPVPQPASTLEDLRAALAQLAPAALPMFDAERAEAVREARETVNSAPLRRFVGQWTVCVAIERHPTRAARLRELEALVAESGDPLAVREMVAEIGRIHDAAFVEAGLKPEGHTTA</sequence>
<reference evidence="1 2" key="1">
    <citation type="submission" date="2024-06" db="EMBL/GenBank/DDBJ databases">
        <title>The Natural Products Discovery Center: Release of the First 8490 Sequenced Strains for Exploring Actinobacteria Biosynthetic Diversity.</title>
        <authorList>
            <person name="Kalkreuter E."/>
            <person name="Kautsar S.A."/>
            <person name="Yang D."/>
            <person name="Bader C.D."/>
            <person name="Teijaro C.N."/>
            <person name="Fluegel L."/>
            <person name="Davis C.M."/>
            <person name="Simpson J.R."/>
            <person name="Lauterbach L."/>
            <person name="Steele A.D."/>
            <person name="Gui C."/>
            <person name="Meng S."/>
            <person name="Li G."/>
            <person name="Viehrig K."/>
            <person name="Ye F."/>
            <person name="Su P."/>
            <person name="Kiefer A.F."/>
            <person name="Nichols A."/>
            <person name="Cepeda A.J."/>
            <person name="Yan W."/>
            <person name="Fan B."/>
            <person name="Jiang Y."/>
            <person name="Adhikari A."/>
            <person name="Zheng C.-J."/>
            <person name="Schuster L."/>
            <person name="Cowan T.M."/>
            <person name="Smanski M.J."/>
            <person name="Chevrette M.G."/>
            <person name="De Carvalho L.P.S."/>
            <person name="Shen B."/>
        </authorList>
    </citation>
    <scope>NUCLEOTIDE SEQUENCE [LARGE SCALE GENOMIC DNA]</scope>
    <source>
        <strain evidence="1 2">NPDC052347</strain>
    </source>
</reference>
<dbReference type="Proteomes" id="UP001552594">
    <property type="component" value="Unassembled WGS sequence"/>
</dbReference>
<dbReference type="EMBL" id="JBFAUK010000017">
    <property type="protein sequence ID" value="MEV5508876.1"/>
    <property type="molecule type" value="Genomic_DNA"/>
</dbReference>
<comment type="caution">
    <text evidence="1">The sequence shown here is derived from an EMBL/GenBank/DDBJ whole genome shotgun (WGS) entry which is preliminary data.</text>
</comment>
<dbReference type="Pfam" id="PF19760">
    <property type="entry name" value="DUF6247"/>
    <property type="match status" value="1"/>
</dbReference>
<gene>
    <name evidence="1" type="ORF">AB0L16_20935</name>
</gene>
<protein>
    <submittedName>
        <fullName evidence="1">DUF6247 family protein</fullName>
    </submittedName>
</protein>
<keyword evidence="2" id="KW-1185">Reference proteome</keyword>
<organism evidence="1 2">
    <name type="scientific">Streptomyces orinoci</name>
    <name type="common">Streptoverticillium orinoci</name>
    <dbReference type="NCBI Taxonomy" id="67339"/>
    <lineage>
        <taxon>Bacteria</taxon>
        <taxon>Bacillati</taxon>
        <taxon>Actinomycetota</taxon>
        <taxon>Actinomycetes</taxon>
        <taxon>Kitasatosporales</taxon>
        <taxon>Streptomycetaceae</taxon>
        <taxon>Streptomyces</taxon>
    </lineage>
</organism>
<dbReference type="InterPro" id="IPR046214">
    <property type="entry name" value="DUF6247"/>
</dbReference>
<evidence type="ECO:0000313" key="1">
    <source>
        <dbReference type="EMBL" id="MEV5508876.1"/>
    </source>
</evidence>
<proteinExistence type="predicted"/>
<accession>A0ABV3K143</accession>
<evidence type="ECO:0000313" key="2">
    <source>
        <dbReference type="Proteomes" id="UP001552594"/>
    </source>
</evidence>
<name>A0ABV3K143_STRON</name>